<feature type="transmembrane region" description="Helical" evidence="2">
    <location>
        <begin position="176"/>
        <end position="194"/>
    </location>
</feature>
<keyword evidence="2" id="KW-1133">Transmembrane helix</keyword>
<gene>
    <name evidence="3" type="ORF">DL764_004738</name>
</gene>
<accession>A0A4Q4TED3</accession>
<feature type="compositionally biased region" description="Low complexity" evidence="1">
    <location>
        <begin position="251"/>
        <end position="265"/>
    </location>
</feature>
<dbReference type="AlphaFoldDB" id="A0A4Q4TED3"/>
<reference evidence="3 4" key="1">
    <citation type="submission" date="2018-06" db="EMBL/GenBank/DDBJ databases">
        <title>Complete Genomes of Monosporascus.</title>
        <authorList>
            <person name="Robinson A.J."/>
            <person name="Natvig D.O."/>
        </authorList>
    </citation>
    <scope>NUCLEOTIDE SEQUENCE [LARGE SCALE GENOMIC DNA]</scope>
    <source>
        <strain evidence="3 4">CBS 110550</strain>
    </source>
</reference>
<dbReference type="Proteomes" id="UP000293360">
    <property type="component" value="Unassembled WGS sequence"/>
</dbReference>
<feature type="compositionally biased region" description="Low complexity" evidence="1">
    <location>
        <begin position="107"/>
        <end position="122"/>
    </location>
</feature>
<feature type="compositionally biased region" description="Basic and acidic residues" evidence="1">
    <location>
        <begin position="62"/>
        <end position="71"/>
    </location>
</feature>
<keyword evidence="4" id="KW-1185">Reference proteome</keyword>
<proteinExistence type="predicted"/>
<feature type="compositionally biased region" description="Pro residues" evidence="1">
    <location>
        <begin position="234"/>
        <end position="250"/>
    </location>
</feature>
<feature type="compositionally biased region" description="Low complexity" evidence="1">
    <location>
        <begin position="83"/>
        <end position="95"/>
    </location>
</feature>
<comment type="caution">
    <text evidence="3">The sequence shown here is derived from an EMBL/GenBank/DDBJ whole genome shotgun (WGS) entry which is preliminary data.</text>
</comment>
<feature type="transmembrane region" description="Helical" evidence="2">
    <location>
        <begin position="130"/>
        <end position="155"/>
    </location>
</feature>
<dbReference type="EMBL" id="QJNU01000231">
    <property type="protein sequence ID" value="RYP04044.1"/>
    <property type="molecule type" value="Genomic_DNA"/>
</dbReference>
<feature type="region of interest" description="Disordered" evidence="1">
    <location>
        <begin position="300"/>
        <end position="355"/>
    </location>
</feature>
<feature type="compositionally biased region" description="Polar residues" evidence="1">
    <location>
        <begin position="321"/>
        <end position="334"/>
    </location>
</feature>
<dbReference type="OrthoDB" id="4774355at2759"/>
<sequence>MPAAVIRPPKTGGGSSDIGSSPPPTGLIGGSLDSPDQPPGIICSNLSTCPDPDDNPNPGNKDGTDKDKDEGVPESPDFGSGETTTTATAFPQPTVTGRIDAESTLDGSSASTSTPVAASTPGSTTGWLPAWAIVLIIVGAVMMLVFAVSLGVFCVRERRKKYERGKDRSYGRAVRRALAAATGAFIPIWIVGHLRRERASSKQGGQDAAYAKTLALLEHEEQQSQASLSYAPSAPSPAPAPAPAPTPAPSRRPSSVVSALSSRSSGRGRYERVETGQRGAAEVFPGTSSLQRNLSLVSALSSTDGGGNHSAFGKTEPPSPMSGSAPTFATTQSGPIARARNDIATGDPAAAGYGV</sequence>
<feature type="region of interest" description="Disordered" evidence="1">
    <location>
        <begin position="103"/>
        <end position="122"/>
    </location>
</feature>
<evidence type="ECO:0000256" key="1">
    <source>
        <dbReference type="SAM" id="MobiDB-lite"/>
    </source>
</evidence>
<feature type="region of interest" description="Disordered" evidence="1">
    <location>
        <begin position="1"/>
        <end position="95"/>
    </location>
</feature>
<evidence type="ECO:0000313" key="3">
    <source>
        <dbReference type="EMBL" id="RYP04044.1"/>
    </source>
</evidence>
<organism evidence="3 4">
    <name type="scientific">Monosporascus ibericus</name>
    <dbReference type="NCBI Taxonomy" id="155417"/>
    <lineage>
        <taxon>Eukaryota</taxon>
        <taxon>Fungi</taxon>
        <taxon>Dikarya</taxon>
        <taxon>Ascomycota</taxon>
        <taxon>Pezizomycotina</taxon>
        <taxon>Sordariomycetes</taxon>
        <taxon>Xylariomycetidae</taxon>
        <taxon>Xylariales</taxon>
        <taxon>Xylariales incertae sedis</taxon>
        <taxon>Monosporascus</taxon>
    </lineage>
</organism>
<name>A0A4Q4TED3_9PEZI</name>
<keyword evidence="2" id="KW-0812">Transmembrane</keyword>
<protein>
    <submittedName>
        <fullName evidence="3">Uncharacterized protein</fullName>
    </submittedName>
</protein>
<evidence type="ECO:0000313" key="4">
    <source>
        <dbReference type="Proteomes" id="UP000293360"/>
    </source>
</evidence>
<feature type="region of interest" description="Disordered" evidence="1">
    <location>
        <begin position="225"/>
        <end position="279"/>
    </location>
</feature>
<keyword evidence="2" id="KW-0472">Membrane</keyword>
<evidence type="ECO:0000256" key="2">
    <source>
        <dbReference type="SAM" id="Phobius"/>
    </source>
</evidence>